<dbReference type="InterPro" id="IPR006336">
    <property type="entry name" value="GCS2"/>
</dbReference>
<protein>
    <recommendedName>
        <fullName evidence="5">Putative glutamate--cysteine ligase 2</fullName>
        <ecNumber evidence="5">6.3.2.2</ecNumber>
    </recommendedName>
    <alternativeName>
        <fullName evidence="5">Gamma-glutamylcysteine synthetase 2</fullName>
        <shortName evidence="5">GCS 2</shortName>
        <shortName evidence="5">Gamma-GCS 2</shortName>
    </alternativeName>
</protein>
<dbReference type="Proteomes" id="UP001206924">
    <property type="component" value="Unassembled WGS sequence"/>
</dbReference>
<accession>A0ABT1NP83</accession>
<name>A0ABT1NP83_9MICC</name>
<dbReference type="InterPro" id="IPR014746">
    <property type="entry name" value="Gln_synth/guanido_kin_cat_dom"/>
</dbReference>
<dbReference type="PANTHER" id="PTHR36510:SF1">
    <property type="entry name" value="GLUTAMATE--CYSTEINE LIGASE 2-RELATED"/>
    <property type="match status" value="1"/>
</dbReference>
<comment type="catalytic activity">
    <reaction evidence="4 5">
        <text>L-cysteine + L-glutamate + ATP = gamma-L-glutamyl-L-cysteine + ADP + phosphate + H(+)</text>
        <dbReference type="Rhea" id="RHEA:13285"/>
        <dbReference type="ChEBI" id="CHEBI:15378"/>
        <dbReference type="ChEBI" id="CHEBI:29985"/>
        <dbReference type="ChEBI" id="CHEBI:30616"/>
        <dbReference type="ChEBI" id="CHEBI:35235"/>
        <dbReference type="ChEBI" id="CHEBI:43474"/>
        <dbReference type="ChEBI" id="CHEBI:58173"/>
        <dbReference type="ChEBI" id="CHEBI:456216"/>
        <dbReference type="EC" id="6.3.2.2"/>
    </reaction>
</comment>
<evidence type="ECO:0000256" key="2">
    <source>
        <dbReference type="ARBA" id="ARBA00022741"/>
    </source>
</evidence>
<dbReference type="InterPro" id="IPR011793">
    <property type="entry name" value="YbdK"/>
</dbReference>
<evidence type="ECO:0000256" key="3">
    <source>
        <dbReference type="ARBA" id="ARBA00022840"/>
    </source>
</evidence>
<organism evidence="6 7">
    <name type="scientific">Arthrobacter jinronghuae</name>
    <dbReference type="NCBI Taxonomy" id="2964609"/>
    <lineage>
        <taxon>Bacteria</taxon>
        <taxon>Bacillati</taxon>
        <taxon>Actinomycetota</taxon>
        <taxon>Actinomycetes</taxon>
        <taxon>Micrococcales</taxon>
        <taxon>Micrococcaceae</taxon>
        <taxon>Arthrobacter</taxon>
    </lineage>
</organism>
<evidence type="ECO:0000256" key="1">
    <source>
        <dbReference type="ARBA" id="ARBA00022598"/>
    </source>
</evidence>
<reference evidence="6 7" key="1">
    <citation type="submission" date="2022-07" db="EMBL/GenBank/DDBJ databases">
        <title>Novel species in genus Arthrobacter.</title>
        <authorList>
            <person name="Liu Y."/>
        </authorList>
    </citation>
    <scope>NUCLEOTIDE SEQUENCE [LARGE SCALE GENOMIC DNA]</scope>
    <source>
        <strain evidence="7">zg-Y859</strain>
    </source>
</reference>
<evidence type="ECO:0000313" key="7">
    <source>
        <dbReference type="Proteomes" id="UP001206924"/>
    </source>
</evidence>
<gene>
    <name evidence="6" type="ORF">NNX28_06235</name>
</gene>
<dbReference type="NCBIfam" id="TIGR02050">
    <property type="entry name" value="gshA_cyan_rel"/>
    <property type="match status" value="1"/>
</dbReference>
<evidence type="ECO:0000313" key="6">
    <source>
        <dbReference type="EMBL" id="MCQ1949528.1"/>
    </source>
</evidence>
<keyword evidence="1 5" id="KW-0436">Ligase</keyword>
<keyword evidence="3 5" id="KW-0067">ATP-binding</keyword>
<proteinExistence type="inferred from homology"/>
<evidence type="ECO:0000256" key="5">
    <source>
        <dbReference type="HAMAP-Rule" id="MF_01609"/>
    </source>
</evidence>
<dbReference type="HAMAP" id="MF_01609">
    <property type="entry name" value="Glu_cys_ligase_2"/>
    <property type="match status" value="1"/>
</dbReference>
<dbReference type="NCBIfam" id="NF010041">
    <property type="entry name" value="PRK13517.1-1"/>
    <property type="match status" value="1"/>
</dbReference>
<dbReference type="InterPro" id="IPR050141">
    <property type="entry name" value="GCL_type2/YbdK_subfam"/>
</dbReference>
<keyword evidence="7" id="KW-1185">Reference proteome</keyword>
<keyword evidence="2 5" id="KW-0547">Nucleotide-binding</keyword>
<dbReference type="RefSeq" id="WP_255865170.1">
    <property type="nucleotide sequence ID" value="NZ_CP104263.1"/>
</dbReference>
<dbReference type="GO" id="GO:0004357">
    <property type="term" value="F:glutamate-cysteine ligase activity"/>
    <property type="evidence" value="ECO:0007669"/>
    <property type="project" value="UniProtKB-EC"/>
</dbReference>
<dbReference type="EC" id="6.3.2.2" evidence="5"/>
<dbReference type="Pfam" id="PF04107">
    <property type="entry name" value="GCS2"/>
    <property type="match status" value="1"/>
</dbReference>
<comment type="caution">
    <text evidence="6">The sequence shown here is derived from an EMBL/GenBank/DDBJ whole genome shotgun (WGS) entry which is preliminary data.</text>
</comment>
<dbReference type="SUPFAM" id="SSF55931">
    <property type="entry name" value="Glutamine synthetase/guanido kinase"/>
    <property type="match status" value="1"/>
</dbReference>
<dbReference type="Gene3D" id="3.30.590.20">
    <property type="match status" value="1"/>
</dbReference>
<comment type="function">
    <text evidence="5">ATP-dependent carboxylate-amine ligase which exhibits weak glutamate--cysteine ligase activity.</text>
</comment>
<dbReference type="PANTHER" id="PTHR36510">
    <property type="entry name" value="GLUTAMATE--CYSTEINE LIGASE 2-RELATED"/>
    <property type="match status" value="1"/>
</dbReference>
<sequence>MRMVFTFGIEEEFLLLDASTGFPTGAQELTRALIPPGQGAFTSSAELLDAQVESSTRVCTTREEALDALLGFRSRLAEAAASVGVRVAATGAAPRIAEGPPVLNSSDRYRRMGLLTGAVAHEQYVNGTHIHVGIPSRDTGVRVLNGIRPWLALLGAVAANSPYWRGQDSSFASWRMVHYRRWSVQGCPPVFADAQDYARRLESLLATDVVLDAGHVGWAARLSESFPTVEVRIADAQLQARDSLLLATLVRALVSTLASAVPALPAAVPDPELLDVGLWQAARFGMNGNLVSHPGGSVPAADHLTALLEFVAPALEEAGDREYAAAGVARVLAGGTGAERQRTAFRSGGYAELTDLYTRSLSAE</sequence>
<comment type="similarity">
    <text evidence="5">Belongs to the glutamate--cysteine ligase type 2 family. YbdK subfamily.</text>
</comment>
<dbReference type="EMBL" id="JANFLP010000007">
    <property type="protein sequence ID" value="MCQ1949528.1"/>
    <property type="molecule type" value="Genomic_DNA"/>
</dbReference>
<evidence type="ECO:0000256" key="4">
    <source>
        <dbReference type="ARBA" id="ARBA00048819"/>
    </source>
</evidence>